<organism evidence="1 2">
    <name type="scientific">Ustilago trichophora</name>
    <dbReference type="NCBI Taxonomy" id="86804"/>
    <lineage>
        <taxon>Eukaryota</taxon>
        <taxon>Fungi</taxon>
        <taxon>Dikarya</taxon>
        <taxon>Basidiomycota</taxon>
        <taxon>Ustilaginomycotina</taxon>
        <taxon>Ustilaginomycetes</taxon>
        <taxon>Ustilaginales</taxon>
        <taxon>Ustilaginaceae</taxon>
        <taxon>Ustilago</taxon>
    </lineage>
</organism>
<reference evidence="1 2" key="1">
    <citation type="submission" date="2018-03" db="EMBL/GenBank/DDBJ databases">
        <authorList>
            <person name="Guldener U."/>
        </authorList>
    </citation>
    <scope>NUCLEOTIDE SEQUENCE [LARGE SCALE GENOMIC DNA]</scope>
    <source>
        <strain evidence="1 2">NBRC100155</strain>
    </source>
</reference>
<dbReference type="EMBL" id="OOIN01000027">
    <property type="protein sequence ID" value="SPO29158.1"/>
    <property type="molecule type" value="Genomic_DNA"/>
</dbReference>
<evidence type="ECO:0000313" key="2">
    <source>
        <dbReference type="Proteomes" id="UP000324022"/>
    </source>
</evidence>
<dbReference type="Proteomes" id="UP000324022">
    <property type="component" value="Unassembled WGS sequence"/>
</dbReference>
<keyword evidence="2" id="KW-1185">Reference proteome</keyword>
<sequence>MALCVHARSYYLPDHMIQFSWCGSGERPSFYPPDWVPSLHYSSEIQKDLVGFGRSPAVPNRSYDKCTISHVSLKTNPRCRRSHLSFNKVTVAKFAKQQTPVDRLTGGRKDGRTEGGHSTCLLEAKRPHGLAVVVAASLG</sequence>
<dbReference type="AlphaFoldDB" id="A0A5C3EF98"/>
<evidence type="ECO:0000313" key="1">
    <source>
        <dbReference type="EMBL" id="SPO29158.1"/>
    </source>
</evidence>
<name>A0A5C3EF98_9BASI</name>
<accession>A0A5C3EF98</accession>
<gene>
    <name evidence="1" type="ORF">UTRI_06107</name>
</gene>
<proteinExistence type="predicted"/>
<protein>
    <submittedName>
        <fullName evidence="1">Uncharacterized protein</fullName>
    </submittedName>
</protein>